<dbReference type="InterPro" id="IPR014014">
    <property type="entry name" value="RNA_helicase_DEAD_Q_motif"/>
</dbReference>
<dbReference type="InterPro" id="IPR011545">
    <property type="entry name" value="DEAD/DEAH_box_helicase_dom"/>
</dbReference>
<feature type="region of interest" description="Disordered" evidence="7">
    <location>
        <begin position="366"/>
        <end position="473"/>
    </location>
</feature>
<keyword evidence="3 11" id="KW-0347">Helicase</keyword>
<evidence type="ECO:0000256" key="4">
    <source>
        <dbReference type="ARBA" id="ARBA00022840"/>
    </source>
</evidence>
<dbReference type="InterPro" id="IPR050079">
    <property type="entry name" value="DEAD_box_RNA_helicase"/>
</dbReference>
<feature type="compositionally biased region" description="Gly residues" evidence="7">
    <location>
        <begin position="399"/>
        <end position="457"/>
    </location>
</feature>
<reference evidence="11 12" key="1">
    <citation type="journal article" date="2014" name="Antonie Van Leeuwenhoek">
        <title>Hyphomonas beringensis sp. nov. and Hyphomonas chukchiensis sp. nov., isolated from surface seawater of the Bering Sea and Chukchi Sea.</title>
        <authorList>
            <person name="Li C."/>
            <person name="Lai Q."/>
            <person name="Li G."/>
            <person name="Dong C."/>
            <person name="Wang J."/>
            <person name="Liao Y."/>
            <person name="Shao Z."/>
        </authorList>
    </citation>
    <scope>NUCLEOTIDE SEQUENCE [LARGE SCALE GENOMIC DNA]</scope>
    <source>
        <strain evidence="11 12">SCH89</strain>
    </source>
</reference>
<dbReference type="SMART" id="SM00490">
    <property type="entry name" value="HELICc"/>
    <property type="match status" value="1"/>
</dbReference>
<dbReference type="Pfam" id="PF00270">
    <property type="entry name" value="DEAD"/>
    <property type="match status" value="1"/>
</dbReference>
<evidence type="ECO:0000259" key="10">
    <source>
        <dbReference type="PROSITE" id="PS51195"/>
    </source>
</evidence>
<keyword evidence="4" id="KW-0067">ATP-binding</keyword>
<dbReference type="CDD" id="cd00268">
    <property type="entry name" value="DEADc"/>
    <property type="match status" value="1"/>
</dbReference>
<comment type="caution">
    <text evidence="11">The sequence shown here is derived from an EMBL/GenBank/DDBJ whole genome shotgun (WGS) entry which is preliminary data.</text>
</comment>
<dbReference type="AlphaFoldDB" id="A0A059GC32"/>
<dbReference type="STRING" id="1280953.HOC_01856"/>
<dbReference type="GO" id="GO:0005829">
    <property type="term" value="C:cytosol"/>
    <property type="evidence" value="ECO:0007669"/>
    <property type="project" value="TreeGrafter"/>
</dbReference>
<dbReference type="PANTHER" id="PTHR47959:SF13">
    <property type="entry name" value="ATP-DEPENDENT RNA HELICASE RHLE"/>
    <property type="match status" value="1"/>
</dbReference>
<keyword evidence="1" id="KW-0547">Nucleotide-binding</keyword>
<evidence type="ECO:0000256" key="5">
    <source>
        <dbReference type="ARBA" id="ARBA00038437"/>
    </source>
</evidence>
<dbReference type="OrthoDB" id="9805696at2"/>
<evidence type="ECO:0000256" key="3">
    <source>
        <dbReference type="ARBA" id="ARBA00022806"/>
    </source>
</evidence>
<evidence type="ECO:0000313" key="11">
    <source>
        <dbReference type="EMBL" id="KDA04043.1"/>
    </source>
</evidence>
<evidence type="ECO:0000259" key="8">
    <source>
        <dbReference type="PROSITE" id="PS51192"/>
    </source>
</evidence>
<gene>
    <name evidence="11" type="ORF">HOC_01856</name>
</gene>
<feature type="short sequence motif" description="Q motif" evidence="6">
    <location>
        <begin position="2"/>
        <end position="30"/>
    </location>
</feature>
<feature type="domain" description="DEAD-box RNA helicase Q" evidence="10">
    <location>
        <begin position="2"/>
        <end position="30"/>
    </location>
</feature>
<dbReference type="InterPro" id="IPR027417">
    <property type="entry name" value="P-loop_NTPase"/>
</dbReference>
<evidence type="ECO:0000256" key="6">
    <source>
        <dbReference type="PROSITE-ProRule" id="PRU00552"/>
    </source>
</evidence>
<dbReference type="Proteomes" id="UP000024942">
    <property type="component" value="Unassembled WGS sequence"/>
</dbReference>
<keyword evidence="2" id="KW-0378">Hydrolase</keyword>
<dbReference type="InterPro" id="IPR044742">
    <property type="entry name" value="DEAD/DEAH_RhlB"/>
</dbReference>
<protein>
    <submittedName>
        <fullName evidence="11">DEAD/DEAH box helicase</fullName>
    </submittedName>
</protein>
<dbReference type="Pfam" id="PF00271">
    <property type="entry name" value="Helicase_C"/>
    <property type="match status" value="1"/>
</dbReference>
<sequence length="473" mass="49351">MTQFTELGLAEPVLKAITAEGYTMPTPIQAQAIPVLLKGQDVVGIAQTGTGKTAAFVLPLLSLLATKPSRPAPRTARVLILAPTRELAAQIADSVRAYGSHMRPSVAVVVGGVKPGAQIKAMSRGVDFLIATPGRLLDHMDTKAISLADTTAVVLDEADQMMDLGFMPAIRKVMAAVPMKRQTLLFSATMPKPIRALADDFLRDPVEIAVTPESKPVERIEQAVYMIKGQAKPAFLSELLSADDMDRAIVFTRTKHGADKVVKNLANDGLYAEAIHGNKSQNQRIRALDAFKSGKAPILVATDIAARGIDVDGVSHVINFDMPNISESYVHRIGRTARAGKTGIAISLVGNDERAYLRDIEKLTGKSIPRLDPPAGTALDLSLPEEEGPHKQQRNGGRSRPGGGGGGGRGHARSGGGGGGKPRAHGQGGKPNSGGGNGGRKQGGKPGGQRSGNGGGATPAAARSRGSWSPASS</sequence>
<dbReference type="PATRIC" id="fig|1280953.3.peg.374"/>
<dbReference type="EMBL" id="ARYL01000002">
    <property type="protein sequence ID" value="KDA04043.1"/>
    <property type="molecule type" value="Genomic_DNA"/>
</dbReference>
<dbReference type="eggNOG" id="COG0513">
    <property type="taxonomic scope" value="Bacteria"/>
</dbReference>
<dbReference type="GO" id="GO:0003676">
    <property type="term" value="F:nucleic acid binding"/>
    <property type="evidence" value="ECO:0007669"/>
    <property type="project" value="InterPro"/>
</dbReference>
<proteinExistence type="inferred from homology"/>
<dbReference type="PROSITE" id="PS51192">
    <property type="entry name" value="HELICASE_ATP_BIND_1"/>
    <property type="match status" value="1"/>
</dbReference>
<dbReference type="InterPro" id="IPR014001">
    <property type="entry name" value="Helicase_ATP-bd"/>
</dbReference>
<dbReference type="PROSITE" id="PS51195">
    <property type="entry name" value="Q_MOTIF"/>
    <property type="match status" value="1"/>
</dbReference>
<evidence type="ECO:0000256" key="7">
    <source>
        <dbReference type="SAM" id="MobiDB-lite"/>
    </source>
</evidence>
<evidence type="ECO:0000256" key="1">
    <source>
        <dbReference type="ARBA" id="ARBA00022741"/>
    </source>
</evidence>
<feature type="domain" description="Helicase ATP-binding" evidence="8">
    <location>
        <begin position="33"/>
        <end position="208"/>
    </location>
</feature>
<accession>A0A059GC32</accession>
<evidence type="ECO:0000313" key="12">
    <source>
        <dbReference type="Proteomes" id="UP000024942"/>
    </source>
</evidence>
<dbReference type="SUPFAM" id="SSF52540">
    <property type="entry name" value="P-loop containing nucleoside triphosphate hydrolases"/>
    <property type="match status" value="2"/>
</dbReference>
<dbReference type="PANTHER" id="PTHR47959">
    <property type="entry name" value="ATP-DEPENDENT RNA HELICASE RHLE-RELATED"/>
    <property type="match status" value="1"/>
</dbReference>
<keyword evidence="12" id="KW-1185">Reference proteome</keyword>
<comment type="similarity">
    <text evidence="5">Belongs to the DEAD box helicase family.</text>
</comment>
<evidence type="ECO:0000256" key="2">
    <source>
        <dbReference type="ARBA" id="ARBA00022801"/>
    </source>
</evidence>
<feature type="domain" description="Helicase C-terminal" evidence="9">
    <location>
        <begin position="219"/>
        <end position="380"/>
    </location>
</feature>
<dbReference type="Gene3D" id="3.40.50.300">
    <property type="entry name" value="P-loop containing nucleotide triphosphate hydrolases"/>
    <property type="match status" value="2"/>
</dbReference>
<dbReference type="RefSeq" id="WP_035535405.1">
    <property type="nucleotide sequence ID" value="NZ_ARYL01000002.1"/>
</dbReference>
<evidence type="ECO:0000259" key="9">
    <source>
        <dbReference type="PROSITE" id="PS51194"/>
    </source>
</evidence>
<organism evidence="11 12">
    <name type="scientific">Hyphomonas oceanitis SCH89</name>
    <dbReference type="NCBI Taxonomy" id="1280953"/>
    <lineage>
        <taxon>Bacteria</taxon>
        <taxon>Pseudomonadati</taxon>
        <taxon>Pseudomonadota</taxon>
        <taxon>Alphaproteobacteria</taxon>
        <taxon>Hyphomonadales</taxon>
        <taxon>Hyphomonadaceae</taxon>
        <taxon>Hyphomonas</taxon>
    </lineage>
</organism>
<dbReference type="PROSITE" id="PS51194">
    <property type="entry name" value="HELICASE_CTER"/>
    <property type="match status" value="1"/>
</dbReference>
<dbReference type="InterPro" id="IPR001650">
    <property type="entry name" value="Helicase_C-like"/>
</dbReference>
<name>A0A059GC32_9PROT</name>
<dbReference type="SMART" id="SM00487">
    <property type="entry name" value="DEXDc"/>
    <property type="match status" value="1"/>
</dbReference>
<dbReference type="CDD" id="cd18787">
    <property type="entry name" value="SF2_C_DEAD"/>
    <property type="match status" value="1"/>
</dbReference>
<dbReference type="GO" id="GO:0003724">
    <property type="term" value="F:RNA helicase activity"/>
    <property type="evidence" value="ECO:0007669"/>
    <property type="project" value="InterPro"/>
</dbReference>
<dbReference type="GO" id="GO:0016787">
    <property type="term" value="F:hydrolase activity"/>
    <property type="evidence" value="ECO:0007669"/>
    <property type="project" value="UniProtKB-KW"/>
</dbReference>
<dbReference type="GO" id="GO:0005524">
    <property type="term" value="F:ATP binding"/>
    <property type="evidence" value="ECO:0007669"/>
    <property type="project" value="UniProtKB-KW"/>
</dbReference>